<evidence type="ECO:0000313" key="1">
    <source>
        <dbReference type="EMBL" id="UYO61638.1"/>
    </source>
</evidence>
<name>A0ABY6HB08_9FIRM</name>
<proteinExistence type="predicted"/>
<dbReference type="RefSeq" id="WP_263992519.1">
    <property type="nucleotide sequence ID" value="NZ_CP087994.1"/>
</dbReference>
<dbReference type="Proteomes" id="UP001163550">
    <property type="component" value="Chromosome"/>
</dbReference>
<sequence>MAKLNHFIITHYDGGILKKTLNINRQKCTKIQLTAEFRNNSLRKERVDTLVLFYDNDGRELGRSSKSIIISPLSSISHTTYATKPSSIISGLSKGKNSVVLYVNRIKMKSIYFNVR</sequence>
<organism evidence="1 2">
    <name type="scientific">Acetobacterium wieringae</name>
    <dbReference type="NCBI Taxonomy" id="52694"/>
    <lineage>
        <taxon>Bacteria</taxon>
        <taxon>Bacillati</taxon>
        <taxon>Bacillota</taxon>
        <taxon>Clostridia</taxon>
        <taxon>Eubacteriales</taxon>
        <taxon>Eubacteriaceae</taxon>
        <taxon>Acetobacterium</taxon>
    </lineage>
</organism>
<evidence type="ECO:0000313" key="2">
    <source>
        <dbReference type="Proteomes" id="UP001163550"/>
    </source>
</evidence>
<dbReference type="EMBL" id="CP087994">
    <property type="protein sequence ID" value="UYO61638.1"/>
    <property type="molecule type" value="Genomic_DNA"/>
</dbReference>
<accession>A0ABY6HB08</accession>
<keyword evidence="2" id="KW-1185">Reference proteome</keyword>
<gene>
    <name evidence="1" type="ORF">LNN31_12695</name>
</gene>
<reference evidence="1" key="1">
    <citation type="submission" date="2021-11" db="EMBL/GenBank/DDBJ databases">
        <title>Isoprene-degrading acetogen.</title>
        <authorList>
            <person name="Yang Y."/>
            <person name="Jin H."/>
            <person name="Yan J."/>
        </authorList>
    </citation>
    <scope>NUCLEOTIDE SEQUENCE</scope>
    <source>
        <strain evidence="1">Berkeley</strain>
    </source>
</reference>
<protein>
    <submittedName>
        <fullName evidence="1">Uncharacterized protein</fullName>
    </submittedName>
</protein>